<evidence type="ECO:0000256" key="4">
    <source>
        <dbReference type="ARBA" id="ARBA00022741"/>
    </source>
</evidence>
<dbReference type="PANTHER" id="PTHR42711">
    <property type="entry name" value="ABC TRANSPORTER ATP-BINDING PROTEIN"/>
    <property type="match status" value="1"/>
</dbReference>
<dbReference type="InterPro" id="IPR003439">
    <property type="entry name" value="ABC_transporter-like_ATP-bd"/>
</dbReference>
<keyword evidence="11" id="KW-1185">Reference proteome</keyword>
<comment type="subcellular location">
    <subcellularLocation>
        <location evidence="1">Cell membrane</location>
        <topology evidence="1">Peripheral membrane protein</topology>
    </subcellularLocation>
</comment>
<dbReference type="SUPFAM" id="SSF52540">
    <property type="entry name" value="P-loop containing nucleoside triphosphate hydrolases"/>
    <property type="match status" value="1"/>
</dbReference>
<evidence type="ECO:0000256" key="6">
    <source>
        <dbReference type="ARBA" id="ARBA00022967"/>
    </source>
</evidence>
<keyword evidence="3" id="KW-1003">Cell membrane</keyword>
<dbReference type="GO" id="GO:0005886">
    <property type="term" value="C:plasma membrane"/>
    <property type="evidence" value="ECO:0007669"/>
    <property type="project" value="UniProtKB-SubCell"/>
</dbReference>
<gene>
    <name evidence="10" type="ORF">HNR73_002169</name>
</gene>
<keyword evidence="6" id="KW-1278">Translocase</keyword>
<protein>
    <submittedName>
        <fullName evidence="10">ABC-2 type transport system ATP-binding protein</fullName>
    </submittedName>
</protein>
<dbReference type="GO" id="GO:0005524">
    <property type="term" value="F:ATP binding"/>
    <property type="evidence" value="ECO:0007669"/>
    <property type="project" value="UniProtKB-KW"/>
</dbReference>
<dbReference type="InterPro" id="IPR017871">
    <property type="entry name" value="ABC_transporter-like_CS"/>
</dbReference>
<dbReference type="PROSITE" id="PS50893">
    <property type="entry name" value="ABC_TRANSPORTER_2"/>
    <property type="match status" value="1"/>
</dbReference>
<evidence type="ECO:0000313" key="11">
    <source>
        <dbReference type="Proteomes" id="UP000548476"/>
    </source>
</evidence>
<dbReference type="GO" id="GO:0016887">
    <property type="term" value="F:ATP hydrolysis activity"/>
    <property type="evidence" value="ECO:0007669"/>
    <property type="project" value="InterPro"/>
</dbReference>
<evidence type="ECO:0000256" key="8">
    <source>
        <dbReference type="ARBA" id="ARBA00023251"/>
    </source>
</evidence>
<evidence type="ECO:0000256" key="3">
    <source>
        <dbReference type="ARBA" id="ARBA00022475"/>
    </source>
</evidence>
<keyword evidence="4" id="KW-0547">Nucleotide-binding</keyword>
<keyword evidence="5 10" id="KW-0067">ATP-binding</keyword>
<evidence type="ECO:0000256" key="2">
    <source>
        <dbReference type="ARBA" id="ARBA00022448"/>
    </source>
</evidence>
<keyword evidence="2" id="KW-0813">Transport</keyword>
<accession>A0A841FP04</accession>
<dbReference type="RefSeq" id="WP_184787187.1">
    <property type="nucleotide sequence ID" value="NZ_BONT01000045.1"/>
</dbReference>
<evidence type="ECO:0000313" key="10">
    <source>
        <dbReference type="EMBL" id="MBB6034319.1"/>
    </source>
</evidence>
<dbReference type="FunFam" id="3.40.50.300:FF:000589">
    <property type="entry name" value="ABC transporter, ATP-binding subunit"/>
    <property type="match status" value="1"/>
</dbReference>
<evidence type="ECO:0000259" key="9">
    <source>
        <dbReference type="PROSITE" id="PS50893"/>
    </source>
</evidence>
<reference evidence="10 11" key="1">
    <citation type="submission" date="2020-08" db="EMBL/GenBank/DDBJ databases">
        <title>Genomic Encyclopedia of Type Strains, Phase IV (KMG-IV): sequencing the most valuable type-strain genomes for metagenomic binning, comparative biology and taxonomic classification.</title>
        <authorList>
            <person name="Goeker M."/>
        </authorList>
    </citation>
    <scope>NUCLEOTIDE SEQUENCE [LARGE SCALE GENOMIC DNA]</scope>
    <source>
        <strain evidence="10 11">YIM 65646</strain>
    </source>
</reference>
<feature type="domain" description="ABC transporter" evidence="9">
    <location>
        <begin position="5"/>
        <end position="230"/>
    </location>
</feature>
<keyword evidence="7" id="KW-0472">Membrane</keyword>
<dbReference type="AlphaFoldDB" id="A0A841FP04"/>
<dbReference type="InterPro" id="IPR027417">
    <property type="entry name" value="P-loop_NTPase"/>
</dbReference>
<dbReference type="InterPro" id="IPR050763">
    <property type="entry name" value="ABC_transporter_ATP-binding"/>
</dbReference>
<dbReference type="EMBL" id="JACHGT010000004">
    <property type="protein sequence ID" value="MBB6034319.1"/>
    <property type="molecule type" value="Genomic_DNA"/>
</dbReference>
<dbReference type="GO" id="GO:0046677">
    <property type="term" value="P:response to antibiotic"/>
    <property type="evidence" value="ECO:0007669"/>
    <property type="project" value="UniProtKB-KW"/>
</dbReference>
<evidence type="ECO:0000256" key="7">
    <source>
        <dbReference type="ARBA" id="ARBA00023136"/>
    </source>
</evidence>
<dbReference type="Gene3D" id="3.40.50.300">
    <property type="entry name" value="P-loop containing nucleotide triphosphate hydrolases"/>
    <property type="match status" value="1"/>
</dbReference>
<proteinExistence type="predicted"/>
<comment type="caution">
    <text evidence="10">The sequence shown here is derived from an EMBL/GenBank/DDBJ whole genome shotgun (WGS) entry which is preliminary data.</text>
</comment>
<name>A0A841FP04_9ACTN</name>
<keyword evidence="8" id="KW-0046">Antibiotic resistance</keyword>
<dbReference type="Pfam" id="PF00005">
    <property type="entry name" value="ABC_tran"/>
    <property type="match status" value="1"/>
</dbReference>
<organism evidence="10 11">
    <name type="scientific">Phytomonospora endophytica</name>
    <dbReference type="NCBI Taxonomy" id="714109"/>
    <lineage>
        <taxon>Bacteria</taxon>
        <taxon>Bacillati</taxon>
        <taxon>Actinomycetota</taxon>
        <taxon>Actinomycetes</taxon>
        <taxon>Micromonosporales</taxon>
        <taxon>Micromonosporaceae</taxon>
        <taxon>Phytomonospora</taxon>
    </lineage>
</organism>
<dbReference type="SMART" id="SM00382">
    <property type="entry name" value="AAA"/>
    <property type="match status" value="1"/>
</dbReference>
<evidence type="ECO:0000256" key="5">
    <source>
        <dbReference type="ARBA" id="ARBA00022840"/>
    </source>
</evidence>
<evidence type="ECO:0000256" key="1">
    <source>
        <dbReference type="ARBA" id="ARBA00004202"/>
    </source>
</evidence>
<sequence length="304" mass="32918">MPSVIEVRNLHKRYGDHVAVHDVSLSVEEGEIFGILGPNGAGKTTTVECLEGIRTPDGGDIRVLGLDPARDRAEVTRSVGVQLQDGQLPERLRVAEALELYASFYDTAADWRGLMDSLGLTAKAKTRYGKLSGGQKQRLSIALALVGNPRIAVLDELTTGLDPQARRDTWDLIEAVRARGVTIVLVTHFMEEAERLCDRLALIDAGRVVTVDTPAGLTERAGMGQRVSFRPSAPLDDRLLTALPEVAAVTRDGERITVDGDEDALNAVSALLARQGIVAQRLRVEQASLEDAFVALTRHETEGK</sequence>
<dbReference type="Proteomes" id="UP000548476">
    <property type="component" value="Unassembled WGS sequence"/>
</dbReference>
<dbReference type="CDD" id="cd03230">
    <property type="entry name" value="ABC_DR_subfamily_A"/>
    <property type="match status" value="1"/>
</dbReference>
<dbReference type="PANTHER" id="PTHR42711:SF16">
    <property type="entry name" value="ABC TRANSPORTER ATP-BINDING PROTEIN"/>
    <property type="match status" value="1"/>
</dbReference>
<dbReference type="InterPro" id="IPR003593">
    <property type="entry name" value="AAA+_ATPase"/>
</dbReference>
<dbReference type="PROSITE" id="PS00211">
    <property type="entry name" value="ABC_TRANSPORTER_1"/>
    <property type="match status" value="1"/>
</dbReference>